<dbReference type="Pfam" id="PF11138">
    <property type="entry name" value="DUF2911"/>
    <property type="match status" value="1"/>
</dbReference>
<evidence type="ECO:0000313" key="2">
    <source>
        <dbReference type="Proteomes" id="UP000479293"/>
    </source>
</evidence>
<accession>A0A7C9F254</accession>
<protein>
    <submittedName>
        <fullName evidence="1">DUF2911 domain-containing protein</fullName>
    </submittedName>
</protein>
<dbReference type="EMBL" id="WHLY01000002">
    <property type="protein sequence ID" value="MPR32165.1"/>
    <property type="molecule type" value="Genomic_DNA"/>
</dbReference>
<comment type="caution">
    <text evidence="1">The sequence shown here is derived from an EMBL/GenBank/DDBJ whole genome shotgun (WGS) entry which is preliminary data.</text>
</comment>
<sequence>MTLVNRNRRRFCIFPQACLLLIKIFSAMKKHYSLSLFSMFLICALRAYDTQGQALRIPSDQNFSNSTGRRLGATVIEVKWNAPGVKGREGKIWGTGIAPYGFTVLGYGSNVESPWRAGADEATTISFSTDVRINGKPLSAGKYGFFIALYPDSCTLIFNKNTEGWGSYFYDKAQDVLKVTTRQQKDLPTLQERLVYEFGHQTEQSVELALLWEFWKIPMTIEVDLKETVLASIKSQMSGALGFDPPSLIAAARWCLQNDTNLPEALSWITSASDASLGGIRTFNVLSTRARLQAKMGKDTEAASLMNEALENGSAIELHQHGRQLLSEKKSKEALAVFEQNYKKHKGTWPTNVGMMRGYSANGDLKKALEYAKAARQQAPDDVNRQSLDEAIKQLEQGKAL</sequence>
<name>A0A7C9F254_9BACT</name>
<dbReference type="SUPFAM" id="SSF81901">
    <property type="entry name" value="HCP-like"/>
    <property type="match status" value="1"/>
</dbReference>
<gene>
    <name evidence="1" type="ORF">GBK04_02080</name>
</gene>
<proteinExistence type="predicted"/>
<dbReference type="AlphaFoldDB" id="A0A7C9F254"/>
<dbReference type="Gene3D" id="1.25.40.10">
    <property type="entry name" value="Tetratricopeptide repeat domain"/>
    <property type="match status" value="1"/>
</dbReference>
<dbReference type="Proteomes" id="UP000479293">
    <property type="component" value="Unassembled WGS sequence"/>
</dbReference>
<evidence type="ECO:0000313" key="1">
    <source>
        <dbReference type="EMBL" id="MPR32165.1"/>
    </source>
</evidence>
<reference evidence="1 2" key="1">
    <citation type="submission" date="2019-10" db="EMBL/GenBank/DDBJ databases">
        <title>Draft Genome Sequence of Cytophagaceae sp. SJW1-29.</title>
        <authorList>
            <person name="Choi A."/>
        </authorList>
    </citation>
    <scope>NUCLEOTIDE SEQUENCE [LARGE SCALE GENOMIC DNA]</scope>
    <source>
        <strain evidence="1 2">SJW1-29</strain>
    </source>
</reference>
<dbReference type="InterPro" id="IPR011990">
    <property type="entry name" value="TPR-like_helical_dom_sf"/>
</dbReference>
<dbReference type="InterPro" id="IPR021314">
    <property type="entry name" value="DUF2911"/>
</dbReference>
<organism evidence="1 2">
    <name type="scientific">Salmonirosea aquatica</name>
    <dbReference type="NCBI Taxonomy" id="2654236"/>
    <lineage>
        <taxon>Bacteria</taxon>
        <taxon>Pseudomonadati</taxon>
        <taxon>Bacteroidota</taxon>
        <taxon>Cytophagia</taxon>
        <taxon>Cytophagales</taxon>
        <taxon>Spirosomataceae</taxon>
        <taxon>Salmonirosea</taxon>
    </lineage>
</organism>
<keyword evidence="2" id="KW-1185">Reference proteome</keyword>